<name>A0ABN1GTU6_9ACTN</name>
<dbReference type="Pfam" id="PF13145">
    <property type="entry name" value="Rotamase_2"/>
    <property type="match status" value="1"/>
</dbReference>
<evidence type="ECO:0000313" key="3">
    <source>
        <dbReference type="EMBL" id="GAA0619339.1"/>
    </source>
</evidence>
<dbReference type="InterPro" id="IPR046357">
    <property type="entry name" value="PPIase_dom_sf"/>
</dbReference>
<keyword evidence="4" id="KW-1185">Reference proteome</keyword>
<organism evidence="3 4">
    <name type="scientific">Sporichthya brevicatena</name>
    <dbReference type="NCBI Taxonomy" id="171442"/>
    <lineage>
        <taxon>Bacteria</taxon>
        <taxon>Bacillati</taxon>
        <taxon>Actinomycetota</taxon>
        <taxon>Actinomycetes</taxon>
        <taxon>Sporichthyales</taxon>
        <taxon>Sporichthyaceae</taxon>
        <taxon>Sporichthya</taxon>
    </lineage>
</organism>
<accession>A0ABN1GTU6</accession>
<dbReference type="InterPro" id="IPR027304">
    <property type="entry name" value="Trigger_fact/SurA_dom_sf"/>
</dbReference>
<gene>
    <name evidence="3" type="ORF">GCM10009547_22220</name>
</gene>
<dbReference type="PANTHER" id="PTHR47245">
    <property type="entry name" value="PEPTIDYLPROLYL ISOMERASE"/>
    <property type="match status" value="1"/>
</dbReference>
<dbReference type="Gene3D" id="3.10.50.40">
    <property type="match status" value="1"/>
</dbReference>
<dbReference type="Gene3D" id="1.10.4030.10">
    <property type="entry name" value="Porin chaperone SurA, peptide-binding domain"/>
    <property type="match status" value="1"/>
</dbReference>
<dbReference type="PANTHER" id="PTHR47245:SF2">
    <property type="entry name" value="PEPTIDYL-PROLYL CIS-TRANS ISOMERASE HP_0175-RELATED"/>
    <property type="match status" value="1"/>
</dbReference>
<dbReference type="InterPro" id="IPR000297">
    <property type="entry name" value="PPIase_PpiC"/>
</dbReference>
<dbReference type="RefSeq" id="WP_344604638.1">
    <property type="nucleotide sequence ID" value="NZ_BAAAHE010000016.1"/>
</dbReference>
<feature type="domain" description="PpiC" evidence="2">
    <location>
        <begin position="148"/>
        <end position="244"/>
    </location>
</feature>
<sequence>MRRAAAAGAVALSLALSGCGGDSEPAVAANVEGTEITSAQVNELYDVFARTGAGAESLEGVGGVKVDPAQIRATALSYRIKVAFIEYLAQREGVKVSDDATKDDVYDELAQIGSLKVSGYQGQDLKVAARVEAISKAIAAKLLPEVSVTKEELQKAYDERKDIVGKSFRATTGIAFLDSEQSALALKKELDKGTDFTKASDAAGDVVLAAQTVDINPITPIQADIIEAVRKLDPGKTSDPIRYDIGDVPVYAVLHQITRKDLPALTLEAATPELKKIVVDHKRFLVFDDWLKKQYLTARIEVDKYYGKWNPTYQAVV</sequence>
<dbReference type="SUPFAM" id="SSF109998">
    <property type="entry name" value="Triger factor/SurA peptide-binding domain-like"/>
    <property type="match status" value="1"/>
</dbReference>
<dbReference type="PROSITE" id="PS51257">
    <property type="entry name" value="PROKAR_LIPOPROTEIN"/>
    <property type="match status" value="1"/>
</dbReference>
<proteinExistence type="predicted"/>
<dbReference type="EMBL" id="BAAAHE010000016">
    <property type="protein sequence ID" value="GAA0619339.1"/>
    <property type="molecule type" value="Genomic_DNA"/>
</dbReference>
<keyword evidence="1" id="KW-0732">Signal</keyword>
<evidence type="ECO:0000259" key="2">
    <source>
        <dbReference type="Pfam" id="PF13145"/>
    </source>
</evidence>
<reference evidence="3 4" key="1">
    <citation type="journal article" date="2019" name="Int. J. Syst. Evol. Microbiol.">
        <title>The Global Catalogue of Microorganisms (GCM) 10K type strain sequencing project: providing services to taxonomists for standard genome sequencing and annotation.</title>
        <authorList>
            <consortium name="The Broad Institute Genomics Platform"/>
            <consortium name="The Broad Institute Genome Sequencing Center for Infectious Disease"/>
            <person name="Wu L."/>
            <person name="Ma J."/>
        </authorList>
    </citation>
    <scope>NUCLEOTIDE SEQUENCE [LARGE SCALE GENOMIC DNA]</scope>
    <source>
        <strain evidence="3 4">JCM 10671</strain>
    </source>
</reference>
<comment type="caution">
    <text evidence="3">The sequence shown here is derived from an EMBL/GenBank/DDBJ whole genome shotgun (WGS) entry which is preliminary data.</text>
</comment>
<dbReference type="Proteomes" id="UP001500957">
    <property type="component" value="Unassembled WGS sequence"/>
</dbReference>
<evidence type="ECO:0000256" key="1">
    <source>
        <dbReference type="SAM" id="SignalP"/>
    </source>
</evidence>
<feature type="chain" id="PRO_5045237630" description="PpiC domain-containing protein" evidence="1">
    <location>
        <begin position="29"/>
        <end position="317"/>
    </location>
</feature>
<evidence type="ECO:0000313" key="4">
    <source>
        <dbReference type="Proteomes" id="UP001500957"/>
    </source>
</evidence>
<dbReference type="InterPro" id="IPR050245">
    <property type="entry name" value="PrsA_foldase"/>
</dbReference>
<protein>
    <recommendedName>
        <fullName evidence="2">PpiC domain-containing protein</fullName>
    </recommendedName>
</protein>
<feature type="signal peptide" evidence="1">
    <location>
        <begin position="1"/>
        <end position="28"/>
    </location>
</feature>